<comment type="caution">
    <text evidence="5">The sequence shown here is derived from an EMBL/GenBank/DDBJ whole genome shotgun (WGS) entry which is preliminary data.</text>
</comment>
<keyword evidence="3" id="KW-0697">Rotamase</keyword>
<evidence type="ECO:0000256" key="2">
    <source>
        <dbReference type="ARBA" id="ARBA00007365"/>
    </source>
</evidence>
<accession>A0A1G2CVN3</accession>
<evidence type="ECO:0000313" key="5">
    <source>
        <dbReference type="EMBL" id="OGZ04721.1"/>
    </source>
</evidence>
<dbReference type="EMBL" id="MHLI01000022">
    <property type="protein sequence ID" value="OGZ04721.1"/>
    <property type="molecule type" value="Genomic_DNA"/>
</dbReference>
<dbReference type="Gene3D" id="2.40.100.10">
    <property type="entry name" value="Cyclophilin-like"/>
    <property type="match status" value="1"/>
</dbReference>
<gene>
    <name evidence="5" type="ORF">A2845_05285</name>
</gene>
<dbReference type="InterPro" id="IPR044666">
    <property type="entry name" value="Cyclophilin_A-like"/>
</dbReference>
<dbReference type="PRINTS" id="PR00153">
    <property type="entry name" value="CSAPPISMRASE"/>
</dbReference>
<dbReference type="SUPFAM" id="SSF50891">
    <property type="entry name" value="Cyclophilin-like"/>
    <property type="match status" value="1"/>
</dbReference>
<organism evidence="5 6">
    <name type="scientific">Candidatus Lloydbacteria bacterium RIFCSPHIGHO2_01_FULL_49_22</name>
    <dbReference type="NCBI Taxonomy" id="1798658"/>
    <lineage>
        <taxon>Bacteria</taxon>
        <taxon>Candidatus Lloydiibacteriota</taxon>
    </lineage>
</organism>
<feature type="domain" description="PPIase cyclophilin-type" evidence="4">
    <location>
        <begin position="1"/>
        <end position="159"/>
    </location>
</feature>
<evidence type="ECO:0000313" key="6">
    <source>
        <dbReference type="Proteomes" id="UP000177122"/>
    </source>
</evidence>
<evidence type="ECO:0000256" key="3">
    <source>
        <dbReference type="RuleBase" id="RU363019"/>
    </source>
</evidence>
<dbReference type="Pfam" id="PF00160">
    <property type="entry name" value="Pro_isomerase"/>
    <property type="match status" value="1"/>
</dbReference>
<dbReference type="PIRSF" id="PIRSF001467">
    <property type="entry name" value="Peptidylpro_ismrse"/>
    <property type="match status" value="1"/>
</dbReference>
<name>A0A1G2CVN3_9BACT</name>
<proteinExistence type="inferred from homology"/>
<keyword evidence="3" id="KW-0413">Isomerase</keyword>
<comment type="similarity">
    <text evidence="2 3">Belongs to the cyclophilin-type PPIase family.</text>
</comment>
<dbReference type="PANTHER" id="PTHR45625:SF16">
    <property type="entry name" value="PEPTIDYL-PROLYL CIS-TRANS ISOMERASE"/>
    <property type="match status" value="1"/>
</dbReference>
<reference evidence="5 6" key="1">
    <citation type="journal article" date="2016" name="Nat. Commun.">
        <title>Thousands of microbial genomes shed light on interconnected biogeochemical processes in an aquifer system.</title>
        <authorList>
            <person name="Anantharaman K."/>
            <person name="Brown C.T."/>
            <person name="Hug L.A."/>
            <person name="Sharon I."/>
            <person name="Castelle C.J."/>
            <person name="Probst A.J."/>
            <person name="Thomas B.C."/>
            <person name="Singh A."/>
            <person name="Wilkins M.J."/>
            <person name="Karaoz U."/>
            <person name="Brodie E.L."/>
            <person name="Williams K.H."/>
            <person name="Hubbard S.S."/>
            <person name="Banfield J.F."/>
        </authorList>
    </citation>
    <scope>NUCLEOTIDE SEQUENCE [LARGE SCALE GENOMIC DNA]</scope>
</reference>
<dbReference type="EC" id="5.2.1.8" evidence="3"/>
<comment type="function">
    <text evidence="1 3">PPIases accelerate the folding of proteins. It catalyzes the cis-trans isomerization of proline imidic peptide bonds in oligopeptides.</text>
</comment>
<dbReference type="Proteomes" id="UP000177122">
    <property type="component" value="Unassembled WGS sequence"/>
</dbReference>
<dbReference type="InterPro" id="IPR024936">
    <property type="entry name" value="Cyclophilin-type_PPIase"/>
</dbReference>
<dbReference type="PROSITE" id="PS50072">
    <property type="entry name" value="CSA_PPIASE_2"/>
    <property type="match status" value="1"/>
</dbReference>
<dbReference type="AlphaFoldDB" id="A0A1G2CVN3"/>
<protein>
    <recommendedName>
        <fullName evidence="3">Peptidyl-prolyl cis-trans isomerase</fullName>
        <shortName evidence="3">PPIase</shortName>
        <ecNumber evidence="3">5.2.1.8</ecNumber>
    </recommendedName>
</protein>
<sequence>MAKFVIVETSFGEIRIALLRSQAPVTSNNFVSLVQAGFYDNIKFHRVVKGMLVQGGDPLSRENDRDLYGTGGPGYVFDDEIRGQQMERGVVAMANLGRPKTNGSQFFILVAPDAPLMAGKYTIFGKVVSGMDVVDRINSVTVDARNIPIDPVVIHSMDAE</sequence>
<dbReference type="InterPro" id="IPR029000">
    <property type="entry name" value="Cyclophilin-like_dom_sf"/>
</dbReference>
<dbReference type="CDD" id="cd00317">
    <property type="entry name" value="cyclophilin"/>
    <property type="match status" value="1"/>
</dbReference>
<evidence type="ECO:0000256" key="1">
    <source>
        <dbReference type="ARBA" id="ARBA00002388"/>
    </source>
</evidence>
<dbReference type="GO" id="GO:0003755">
    <property type="term" value="F:peptidyl-prolyl cis-trans isomerase activity"/>
    <property type="evidence" value="ECO:0007669"/>
    <property type="project" value="UniProtKB-UniRule"/>
</dbReference>
<evidence type="ECO:0000259" key="4">
    <source>
        <dbReference type="PROSITE" id="PS50072"/>
    </source>
</evidence>
<comment type="catalytic activity">
    <reaction evidence="3">
        <text>[protein]-peptidylproline (omega=180) = [protein]-peptidylproline (omega=0)</text>
        <dbReference type="Rhea" id="RHEA:16237"/>
        <dbReference type="Rhea" id="RHEA-COMP:10747"/>
        <dbReference type="Rhea" id="RHEA-COMP:10748"/>
        <dbReference type="ChEBI" id="CHEBI:83833"/>
        <dbReference type="ChEBI" id="CHEBI:83834"/>
        <dbReference type="EC" id="5.2.1.8"/>
    </reaction>
</comment>
<dbReference type="PANTHER" id="PTHR45625">
    <property type="entry name" value="PEPTIDYL-PROLYL CIS-TRANS ISOMERASE-RELATED"/>
    <property type="match status" value="1"/>
</dbReference>
<dbReference type="InterPro" id="IPR002130">
    <property type="entry name" value="Cyclophilin-type_PPIase_dom"/>
</dbReference>